<proteinExistence type="predicted"/>
<dbReference type="AlphaFoldDB" id="A0A1U7J252"/>
<sequence length="99" mass="10970">MIDFLDWFAAEVGLHAKGQPASSELAHIAGVGQARLRRMGLGGIGERSAGLLRLSDKLCLLRPLWHGNRRIARNALGAIDMGRYLTVAQNFSRFIKYLH</sequence>
<evidence type="ECO:0000313" key="1">
    <source>
        <dbReference type="EMBL" id="OKH46095.1"/>
    </source>
</evidence>
<dbReference type="Proteomes" id="UP000185557">
    <property type="component" value="Unassembled WGS sequence"/>
</dbReference>
<name>A0A1U7J252_9CYAN</name>
<organism evidence="1 2">
    <name type="scientific">Phormidium tenue NIES-30</name>
    <dbReference type="NCBI Taxonomy" id="549789"/>
    <lineage>
        <taxon>Bacteria</taxon>
        <taxon>Bacillati</taxon>
        <taxon>Cyanobacteriota</taxon>
        <taxon>Cyanophyceae</taxon>
        <taxon>Oscillatoriophycideae</taxon>
        <taxon>Oscillatoriales</taxon>
        <taxon>Oscillatoriaceae</taxon>
        <taxon>Phormidium</taxon>
    </lineage>
</organism>
<gene>
    <name evidence="1" type="ORF">NIES30_17495</name>
</gene>
<comment type="caution">
    <text evidence="1">The sequence shown here is derived from an EMBL/GenBank/DDBJ whole genome shotgun (WGS) entry which is preliminary data.</text>
</comment>
<evidence type="ECO:0000313" key="2">
    <source>
        <dbReference type="Proteomes" id="UP000185557"/>
    </source>
</evidence>
<dbReference type="EMBL" id="MRCG01000014">
    <property type="protein sequence ID" value="OKH46095.1"/>
    <property type="molecule type" value="Genomic_DNA"/>
</dbReference>
<keyword evidence="2" id="KW-1185">Reference proteome</keyword>
<accession>A0A1U7J252</accession>
<reference evidence="1 2" key="1">
    <citation type="submission" date="2016-11" db="EMBL/GenBank/DDBJ databases">
        <title>Draft Genome Sequences of Nine Cyanobacterial Strains from Diverse Habitats.</title>
        <authorList>
            <person name="Zhu T."/>
            <person name="Hou S."/>
            <person name="Lu X."/>
            <person name="Hess W.R."/>
        </authorList>
    </citation>
    <scope>NUCLEOTIDE SEQUENCE [LARGE SCALE GENOMIC DNA]</scope>
    <source>
        <strain evidence="1 2">NIES-30</strain>
    </source>
</reference>
<protein>
    <submittedName>
        <fullName evidence="1">Uncharacterized protein</fullName>
    </submittedName>
</protein>